<dbReference type="Proteomes" id="UP000196877">
    <property type="component" value="Chromosome"/>
</dbReference>
<dbReference type="EMBL" id="CP021920">
    <property type="protein sequence ID" value="ASB87734.1"/>
    <property type="molecule type" value="Genomic_DNA"/>
</dbReference>
<evidence type="ECO:0000313" key="1">
    <source>
        <dbReference type="EMBL" id="ASB87734.1"/>
    </source>
</evidence>
<name>A0ABM6LFA2_9BACI</name>
<evidence type="ECO:0008006" key="3">
    <source>
        <dbReference type="Google" id="ProtNLM"/>
    </source>
</evidence>
<keyword evidence="2" id="KW-1185">Reference proteome</keyword>
<dbReference type="Gene3D" id="6.10.140.1630">
    <property type="match status" value="1"/>
</dbReference>
<protein>
    <recommendedName>
        <fullName evidence="3">Head fiber protein</fullName>
    </recommendedName>
</protein>
<sequence>MALSNEDVQRLNLISPAANDLKLGEIIQSLLEASGGPVEIPDGSITTEKLADNSVLNRNIGDGSVQNRNIGTGSVQENNLGAKSVTMTKLGDDVKSALDGKLTATKAATQANSAAADVDGLKADFNALLAKLKTAGLMS</sequence>
<evidence type="ECO:0000313" key="2">
    <source>
        <dbReference type="Proteomes" id="UP000196877"/>
    </source>
</evidence>
<dbReference type="RefSeq" id="WP_088272757.1">
    <property type="nucleotide sequence ID" value="NZ_CP021920.1"/>
</dbReference>
<organism evidence="1 2">
    <name type="scientific">Bacillus sonorensis</name>
    <dbReference type="NCBI Taxonomy" id="119858"/>
    <lineage>
        <taxon>Bacteria</taxon>
        <taxon>Bacillati</taxon>
        <taxon>Bacillota</taxon>
        <taxon>Bacilli</taxon>
        <taxon>Bacillales</taxon>
        <taxon>Bacillaceae</taxon>
        <taxon>Bacillus</taxon>
    </lineage>
</organism>
<proteinExistence type="predicted"/>
<accession>A0ABM6LFA2</accession>
<reference evidence="1 2" key="1">
    <citation type="submission" date="2017-06" db="EMBL/GenBank/DDBJ databases">
        <title>Genome sequence of Bacillus sonorensis strain SRCM101395.</title>
        <authorList>
            <person name="Cho S.H."/>
        </authorList>
    </citation>
    <scope>NUCLEOTIDE SEQUENCE [LARGE SCALE GENOMIC DNA]</scope>
    <source>
        <strain evidence="1 2">SRCM101395</strain>
    </source>
</reference>
<gene>
    <name evidence="1" type="ORF">S101395_01198</name>
</gene>